<gene>
    <name evidence="1" type="ORF">HNR40_001820</name>
</gene>
<comment type="caution">
    <text evidence="1">The sequence shown here is derived from an EMBL/GenBank/DDBJ whole genome shotgun (WGS) entry which is preliminary data.</text>
</comment>
<sequence>MKSLLLVGEVLKFGQGLSQVAREGSEAAASVAQIEGGERVVSTARHS</sequence>
<name>A0A7W8A005_9ACTN</name>
<protein>
    <submittedName>
        <fullName evidence="1">Uncharacterized protein</fullName>
    </submittedName>
</protein>
<proteinExistence type="predicted"/>
<dbReference type="Proteomes" id="UP000568380">
    <property type="component" value="Unassembled WGS sequence"/>
</dbReference>
<organism evidence="1 2">
    <name type="scientific">Nonomuraea endophytica</name>
    <dbReference type="NCBI Taxonomy" id="714136"/>
    <lineage>
        <taxon>Bacteria</taxon>
        <taxon>Bacillati</taxon>
        <taxon>Actinomycetota</taxon>
        <taxon>Actinomycetes</taxon>
        <taxon>Streptosporangiales</taxon>
        <taxon>Streptosporangiaceae</taxon>
        <taxon>Nonomuraea</taxon>
    </lineage>
</organism>
<dbReference type="AlphaFoldDB" id="A0A7W8A005"/>
<evidence type="ECO:0000313" key="1">
    <source>
        <dbReference type="EMBL" id="MBB5076356.1"/>
    </source>
</evidence>
<evidence type="ECO:0000313" key="2">
    <source>
        <dbReference type="Proteomes" id="UP000568380"/>
    </source>
</evidence>
<keyword evidence="2" id="KW-1185">Reference proteome</keyword>
<reference evidence="1 2" key="1">
    <citation type="submission" date="2020-08" db="EMBL/GenBank/DDBJ databases">
        <title>Genomic Encyclopedia of Type Strains, Phase IV (KMG-IV): sequencing the most valuable type-strain genomes for metagenomic binning, comparative biology and taxonomic classification.</title>
        <authorList>
            <person name="Goeker M."/>
        </authorList>
    </citation>
    <scope>NUCLEOTIDE SEQUENCE [LARGE SCALE GENOMIC DNA]</scope>
    <source>
        <strain evidence="1 2">DSM 45385</strain>
    </source>
</reference>
<accession>A0A7W8A005</accession>
<dbReference type="EMBL" id="JACHIN010000002">
    <property type="protein sequence ID" value="MBB5076356.1"/>
    <property type="molecule type" value="Genomic_DNA"/>
</dbReference>